<dbReference type="AlphaFoldDB" id="Q4TCA8"/>
<organism evidence="1">
    <name type="scientific">Tetraodon nigroviridis</name>
    <name type="common">Spotted green pufferfish</name>
    <name type="synonym">Chelonodon nigroviridis</name>
    <dbReference type="NCBI Taxonomy" id="99883"/>
    <lineage>
        <taxon>Eukaryota</taxon>
        <taxon>Metazoa</taxon>
        <taxon>Chordata</taxon>
        <taxon>Craniata</taxon>
        <taxon>Vertebrata</taxon>
        <taxon>Euteleostomi</taxon>
        <taxon>Actinopterygii</taxon>
        <taxon>Neopterygii</taxon>
        <taxon>Teleostei</taxon>
        <taxon>Neoteleostei</taxon>
        <taxon>Acanthomorphata</taxon>
        <taxon>Eupercaria</taxon>
        <taxon>Tetraodontiformes</taxon>
        <taxon>Tetradontoidea</taxon>
        <taxon>Tetraodontidae</taxon>
        <taxon>Tetraodon</taxon>
    </lineage>
</organism>
<reference evidence="1" key="1">
    <citation type="journal article" date="2004" name="Nature">
        <title>Genome duplication in the teleost fish Tetraodon nigroviridis reveals the early vertebrate proto-karyotype.</title>
        <authorList>
            <person name="Jaillon O."/>
            <person name="Aury J.-M."/>
            <person name="Brunet F."/>
            <person name="Petit J.-L."/>
            <person name="Stange-Thomann N."/>
            <person name="Mauceli E."/>
            <person name="Bouneau L."/>
            <person name="Fischer C."/>
            <person name="Ozouf-Costaz C."/>
            <person name="Bernot A."/>
            <person name="Nicaud S."/>
            <person name="Jaffe D."/>
            <person name="Fisher S."/>
            <person name="Lutfalla G."/>
            <person name="Dossat C."/>
            <person name="Segurens B."/>
            <person name="Dasilva C."/>
            <person name="Salanoubat M."/>
            <person name="Levy M."/>
            <person name="Boudet N."/>
            <person name="Castellano S."/>
            <person name="Anthouard V."/>
            <person name="Jubin C."/>
            <person name="Castelli V."/>
            <person name="Katinka M."/>
            <person name="Vacherie B."/>
            <person name="Biemont C."/>
            <person name="Skalli Z."/>
            <person name="Cattolico L."/>
            <person name="Poulain J."/>
            <person name="De Berardinis V."/>
            <person name="Cruaud C."/>
            <person name="Duprat S."/>
            <person name="Brottier P."/>
            <person name="Coutanceau J.-P."/>
            <person name="Gouzy J."/>
            <person name="Parra G."/>
            <person name="Lardier G."/>
            <person name="Chapple C."/>
            <person name="McKernan K.J."/>
            <person name="McEwan P."/>
            <person name="Bosak S."/>
            <person name="Kellis M."/>
            <person name="Volff J.-N."/>
            <person name="Guigo R."/>
            <person name="Zody M.C."/>
            <person name="Mesirov J."/>
            <person name="Lindblad-Toh K."/>
            <person name="Birren B."/>
            <person name="Nusbaum C."/>
            <person name="Kahn D."/>
            <person name="Robinson-Rechavi M."/>
            <person name="Laudet V."/>
            <person name="Schachter V."/>
            <person name="Quetier F."/>
            <person name="Saurin W."/>
            <person name="Scarpelli C."/>
            <person name="Wincker P."/>
            <person name="Lander E.S."/>
            <person name="Weissenbach J."/>
            <person name="Roest Crollius H."/>
        </authorList>
    </citation>
    <scope>NUCLEOTIDE SEQUENCE [LARGE SCALE GENOMIC DNA]</scope>
</reference>
<proteinExistence type="predicted"/>
<gene>
    <name evidence="1" type="ORF">GSTENG00003391001</name>
</gene>
<feature type="non-terminal residue" evidence="1">
    <location>
        <position position="65"/>
    </location>
</feature>
<accession>Q4TCA8</accession>
<reference evidence="1" key="2">
    <citation type="submission" date="2004-02" db="EMBL/GenBank/DDBJ databases">
        <authorList>
            <consortium name="Genoscope"/>
            <consortium name="Whitehead Institute Centre for Genome Research"/>
        </authorList>
    </citation>
    <scope>NUCLEOTIDE SEQUENCE</scope>
</reference>
<dbReference type="KEGG" id="tng:GSTEN00003391G001"/>
<protein>
    <submittedName>
        <fullName evidence="1">(spotted green pufferfish) hypothetical protein</fullName>
    </submittedName>
</protein>
<dbReference type="EMBL" id="CAAE01007029">
    <property type="protein sequence ID" value="CAF89474.1"/>
    <property type="molecule type" value="Genomic_DNA"/>
</dbReference>
<comment type="caution">
    <text evidence="1">The sequence shown here is derived from an EMBL/GenBank/DDBJ whole genome shotgun (WGS) entry which is preliminary data.</text>
</comment>
<sequence length="65" mass="7533">VGVPSASKEKQKSCTCFLSSPHHWSCSYFHRRCNTVEPKCRCFKCHILCAWVSSVHSWRYLKTGI</sequence>
<name>Q4TCA8_TETNG</name>
<evidence type="ECO:0000313" key="1">
    <source>
        <dbReference type="EMBL" id="CAF89474.1"/>
    </source>
</evidence>